<reference evidence="2" key="1">
    <citation type="submission" date="2023-02" db="EMBL/GenBank/DDBJ databases">
        <title>Colletotrichum kahawae CIFC_Que2 genome sequencing and assembly.</title>
        <authorList>
            <person name="Baroncelli R."/>
        </authorList>
    </citation>
    <scope>NUCLEOTIDE SEQUENCE</scope>
    <source>
        <strain evidence="2">CIFC_Que2</strain>
    </source>
</reference>
<proteinExistence type="predicted"/>
<evidence type="ECO:0000313" key="3">
    <source>
        <dbReference type="Proteomes" id="UP001281614"/>
    </source>
</evidence>
<comment type="caution">
    <text evidence="2">The sequence shown here is derived from an EMBL/GenBank/DDBJ whole genome shotgun (WGS) entry which is preliminary data.</text>
</comment>
<dbReference type="EMBL" id="VYYT01000688">
    <property type="protein sequence ID" value="KAK2730265.1"/>
    <property type="molecule type" value="Genomic_DNA"/>
</dbReference>
<keyword evidence="1" id="KW-0472">Membrane</keyword>
<name>A0AAD9XZ47_COLKA</name>
<keyword evidence="3" id="KW-1185">Reference proteome</keyword>
<accession>A0AAD9XZ47</accession>
<feature type="transmembrane region" description="Helical" evidence="1">
    <location>
        <begin position="44"/>
        <end position="70"/>
    </location>
</feature>
<protein>
    <submittedName>
        <fullName evidence="2">Uncharacterized protein</fullName>
    </submittedName>
</protein>
<organism evidence="2 3">
    <name type="scientific">Colletotrichum kahawae</name>
    <name type="common">Coffee berry disease fungus</name>
    <dbReference type="NCBI Taxonomy" id="34407"/>
    <lineage>
        <taxon>Eukaryota</taxon>
        <taxon>Fungi</taxon>
        <taxon>Dikarya</taxon>
        <taxon>Ascomycota</taxon>
        <taxon>Pezizomycotina</taxon>
        <taxon>Sordariomycetes</taxon>
        <taxon>Hypocreomycetidae</taxon>
        <taxon>Glomerellales</taxon>
        <taxon>Glomerellaceae</taxon>
        <taxon>Colletotrichum</taxon>
        <taxon>Colletotrichum gloeosporioides species complex</taxon>
    </lineage>
</organism>
<keyword evidence="1" id="KW-1133">Transmembrane helix</keyword>
<evidence type="ECO:0000313" key="2">
    <source>
        <dbReference type="EMBL" id="KAK2730265.1"/>
    </source>
</evidence>
<gene>
    <name evidence="2" type="ORF">CKAH01_09651</name>
</gene>
<dbReference type="AlphaFoldDB" id="A0AAD9XZ47"/>
<keyword evidence="1" id="KW-0812">Transmembrane</keyword>
<dbReference type="Proteomes" id="UP001281614">
    <property type="component" value="Unassembled WGS sequence"/>
</dbReference>
<evidence type="ECO:0000256" key="1">
    <source>
        <dbReference type="SAM" id="Phobius"/>
    </source>
</evidence>
<sequence>MALLAAFIHLPPIIATAVMARFVFREYWVGAHLTPFRAWDKQAALAIQFAAKLIESFIIGSLTTMVFTFVRMEATMSQGIPLEPFSPATNSYLQASYGRMTYSLCYEGNSPQSGRKASLLSSHSHAVR</sequence>